<keyword evidence="4" id="KW-0472">Membrane</keyword>
<dbReference type="Proteomes" id="UP000236735">
    <property type="component" value="Unassembled WGS sequence"/>
</dbReference>
<dbReference type="GO" id="GO:0005524">
    <property type="term" value="F:ATP binding"/>
    <property type="evidence" value="ECO:0007669"/>
    <property type="project" value="UniProtKB-KW"/>
</dbReference>
<evidence type="ECO:0000256" key="3">
    <source>
        <dbReference type="ARBA" id="ARBA00022840"/>
    </source>
</evidence>
<evidence type="ECO:0000256" key="1">
    <source>
        <dbReference type="ARBA" id="ARBA00010378"/>
    </source>
</evidence>
<keyword evidence="3" id="KW-0067">ATP-binding</keyword>
<keyword evidence="2" id="KW-0547">Nucleotide-binding</keyword>
<reference evidence="6 7" key="1">
    <citation type="submission" date="2016-10" db="EMBL/GenBank/DDBJ databases">
        <authorList>
            <person name="de Groot N.N."/>
        </authorList>
    </citation>
    <scope>NUCLEOTIDE SEQUENCE [LARGE SCALE GENOMIC DNA]</scope>
    <source>
        <strain evidence="6 7">AR32</strain>
    </source>
</reference>
<organism evidence="6 7">
    <name type="scientific">Xylanibacter ruminicola</name>
    <name type="common">Prevotella ruminicola</name>
    <dbReference type="NCBI Taxonomy" id="839"/>
    <lineage>
        <taxon>Bacteria</taxon>
        <taxon>Pseudomonadati</taxon>
        <taxon>Bacteroidota</taxon>
        <taxon>Bacteroidia</taxon>
        <taxon>Bacteroidales</taxon>
        <taxon>Prevotellaceae</taxon>
        <taxon>Xylanibacter</taxon>
    </lineage>
</organism>
<dbReference type="Pfam" id="PF17866">
    <property type="entry name" value="AAA_lid_6"/>
    <property type="match status" value="1"/>
</dbReference>
<dbReference type="AlphaFoldDB" id="A0A1H5UL66"/>
<dbReference type="GO" id="GO:0016887">
    <property type="term" value="F:ATP hydrolysis activity"/>
    <property type="evidence" value="ECO:0007669"/>
    <property type="project" value="InterPro"/>
</dbReference>
<evidence type="ECO:0000256" key="4">
    <source>
        <dbReference type="SAM" id="Phobius"/>
    </source>
</evidence>
<dbReference type="InterPro" id="IPR027417">
    <property type="entry name" value="P-loop_NTPase"/>
</dbReference>
<dbReference type="FunFam" id="3.40.50.300:FF:000216">
    <property type="entry name" value="Type VII secretion ATPase EccA"/>
    <property type="match status" value="1"/>
</dbReference>
<dbReference type="PANTHER" id="PTHR43392">
    <property type="entry name" value="AAA-TYPE ATPASE FAMILY PROTEIN / ANKYRIN REPEAT FAMILY PROTEIN"/>
    <property type="match status" value="1"/>
</dbReference>
<dbReference type="InterPro" id="IPR003959">
    <property type="entry name" value="ATPase_AAA_core"/>
</dbReference>
<gene>
    <name evidence="6" type="ORF">SAMN05216354_1541</name>
</gene>
<keyword evidence="4" id="KW-0812">Transmembrane</keyword>
<dbReference type="Pfam" id="PF00004">
    <property type="entry name" value="AAA"/>
    <property type="match status" value="1"/>
</dbReference>
<proteinExistence type="inferred from homology"/>
<evidence type="ECO:0000256" key="2">
    <source>
        <dbReference type="ARBA" id="ARBA00022741"/>
    </source>
</evidence>
<evidence type="ECO:0000313" key="7">
    <source>
        <dbReference type="Proteomes" id="UP000236735"/>
    </source>
</evidence>
<evidence type="ECO:0000259" key="5">
    <source>
        <dbReference type="SMART" id="SM00382"/>
    </source>
</evidence>
<dbReference type="PANTHER" id="PTHR43392:SF2">
    <property type="entry name" value="AAA-TYPE ATPASE FAMILY PROTEIN _ ANKYRIN REPEAT FAMILY PROTEIN"/>
    <property type="match status" value="1"/>
</dbReference>
<dbReference type="Gene3D" id="3.40.50.300">
    <property type="entry name" value="P-loop containing nucleotide triphosphate hydrolases"/>
    <property type="match status" value="1"/>
</dbReference>
<dbReference type="RefSeq" id="WP_103915581.1">
    <property type="nucleotide sequence ID" value="NZ_FNUV01000003.1"/>
</dbReference>
<accession>A0A1H5UL66</accession>
<dbReference type="InterPro" id="IPR000641">
    <property type="entry name" value="CbxX/CfxQ"/>
</dbReference>
<name>A0A1H5UL66_XYLRU</name>
<sequence length="345" mass="38585">MDINDFKEMMGKTLKGCGCLSIGFVVLLIVVGIFVDDEEQKDAANESVQQTEQVEKNDSVVVNEPLEGDPYAELDELIGLGDVKKEVRSLANFVKLQKQREAQGLKTAKVSYHLVFYGSPGTGKTTVARIVGRIYKDLGVLKKGHTVETDRGGLVAKYMGQTALKTDTVIRQALDGVLFIDEAYSLVPEGGNSNDYGQEAISTLLKRMEDYRDRLVVIIAGYKDEMKRFIDSNPGLQSRFNRYIDFPDYSGGELTEIFKMYMKKNQYVLADGAEAFLKEQFKDVVAHKDRNFGNARFARNVFEKSIQQQANRLAGESNLSKKQLVELTVEDLKGGFSVRSRIGQN</sequence>
<feature type="transmembrane region" description="Helical" evidence="4">
    <location>
        <begin position="16"/>
        <end position="35"/>
    </location>
</feature>
<keyword evidence="4" id="KW-1133">Transmembrane helix</keyword>
<dbReference type="PRINTS" id="PR00819">
    <property type="entry name" value="CBXCFQXSUPER"/>
</dbReference>
<dbReference type="Gene3D" id="1.10.8.60">
    <property type="match status" value="1"/>
</dbReference>
<dbReference type="InterPro" id="IPR003593">
    <property type="entry name" value="AAA+_ATPase"/>
</dbReference>
<dbReference type="EMBL" id="FNUV01000003">
    <property type="protein sequence ID" value="SEF75746.1"/>
    <property type="molecule type" value="Genomic_DNA"/>
</dbReference>
<dbReference type="SUPFAM" id="SSF52540">
    <property type="entry name" value="P-loop containing nucleoside triphosphate hydrolases"/>
    <property type="match status" value="1"/>
</dbReference>
<dbReference type="InterPro" id="IPR050773">
    <property type="entry name" value="CbxX/CfxQ_RuBisCO_ESX"/>
</dbReference>
<dbReference type="SMART" id="SM00382">
    <property type="entry name" value="AAA"/>
    <property type="match status" value="1"/>
</dbReference>
<protein>
    <submittedName>
        <fullName evidence="6">Type VII secretion AAA-ATPase EccA</fullName>
    </submittedName>
</protein>
<feature type="domain" description="AAA+ ATPase" evidence="5">
    <location>
        <begin position="110"/>
        <end position="250"/>
    </location>
</feature>
<evidence type="ECO:0000313" key="6">
    <source>
        <dbReference type="EMBL" id="SEF75746.1"/>
    </source>
</evidence>
<comment type="similarity">
    <text evidence="1">Belongs to the CbxX/CfxQ family.</text>
</comment>
<dbReference type="InterPro" id="IPR041627">
    <property type="entry name" value="AAA_lid_6"/>
</dbReference>